<evidence type="ECO:0000256" key="5">
    <source>
        <dbReference type="SAM" id="Phobius"/>
    </source>
</evidence>
<feature type="transmembrane region" description="Helical" evidence="5">
    <location>
        <begin position="236"/>
        <end position="256"/>
    </location>
</feature>
<evidence type="ECO:0000313" key="6">
    <source>
        <dbReference type="EMBL" id="HIZ38283.1"/>
    </source>
</evidence>
<dbReference type="InterPro" id="IPR003339">
    <property type="entry name" value="ABC/ECF_trnsptr_transmembrane"/>
</dbReference>
<proteinExistence type="predicted"/>
<dbReference type="EMBL" id="DXBY01000356">
    <property type="protein sequence ID" value="HIZ38283.1"/>
    <property type="molecule type" value="Genomic_DNA"/>
</dbReference>
<sequence>MTATAAPAAPVAPALTHPLAWWAWGAGCAVAASRIGNPVVLALLLLAVVLVGLGARSSSPWARTLEAALILGAVVIVVRTGFYMLVGLPDSSPVLLHLPEIDLPGWVNNLVLLGPVHQAGLVQAAIDGLTLAVLIVIFGAVNAVANPRIALRSLPSSLHHLGTAAVIAVSATPQLFTAAARVRRAQRLRGNPPRGLRGLATVVIPVLAGALDQALDLAGSMDSRGYARAHRGSSTLVGGALVVALLAAVAGSYALLDATTPRALAVGLLFGALVLATGASVLAARSVHRTRYRPQRWRGMETAIAGCGVLVAAIGWIGSAWDPAGMGAWRPGSGWPGVPLAALVLVLLTAAPVLLAQGRRARR</sequence>
<dbReference type="PANTHER" id="PTHR33514">
    <property type="entry name" value="PROTEIN ABCI12, CHLOROPLASTIC"/>
    <property type="match status" value="1"/>
</dbReference>
<evidence type="ECO:0008006" key="8">
    <source>
        <dbReference type="Google" id="ProtNLM"/>
    </source>
</evidence>
<dbReference type="GO" id="GO:0005886">
    <property type="term" value="C:plasma membrane"/>
    <property type="evidence" value="ECO:0007669"/>
    <property type="project" value="UniProtKB-ARBA"/>
</dbReference>
<feature type="transmembrane region" description="Helical" evidence="5">
    <location>
        <begin position="67"/>
        <end position="86"/>
    </location>
</feature>
<comment type="subcellular location">
    <subcellularLocation>
        <location evidence="1">Membrane</location>
        <topology evidence="1">Multi-pass membrane protein</topology>
    </subcellularLocation>
</comment>
<feature type="transmembrane region" description="Helical" evidence="5">
    <location>
        <begin position="333"/>
        <end position="356"/>
    </location>
</feature>
<evidence type="ECO:0000256" key="3">
    <source>
        <dbReference type="ARBA" id="ARBA00022989"/>
    </source>
</evidence>
<feature type="transmembrane region" description="Helical" evidence="5">
    <location>
        <begin position="303"/>
        <end position="321"/>
    </location>
</feature>
<reference evidence="6" key="2">
    <citation type="submission" date="2021-04" db="EMBL/GenBank/DDBJ databases">
        <authorList>
            <person name="Gilroy R."/>
        </authorList>
    </citation>
    <scope>NUCLEOTIDE SEQUENCE</scope>
    <source>
        <strain evidence="6">ChiGjej4B4-7305</strain>
    </source>
</reference>
<feature type="transmembrane region" description="Helical" evidence="5">
    <location>
        <begin position="35"/>
        <end position="55"/>
    </location>
</feature>
<dbReference type="Pfam" id="PF02361">
    <property type="entry name" value="CbiQ"/>
    <property type="match status" value="1"/>
</dbReference>
<dbReference type="Proteomes" id="UP000824037">
    <property type="component" value="Unassembled WGS sequence"/>
</dbReference>
<evidence type="ECO:0000313" key="7">
    <source>
        <dbReference type="Proteomes" id="UP000824037"/>
    </source>
</evidence>
<reference evidence="6" key="1">
    <citation type="journal article" date="2021" name="PeerJ">
        <title>Extensive microbial diversity within the chicken gut microbiome revealed by metagenomics and culture.</title>
        <authorList>
            <person name="Gilroy R."/>
            <person name="Ravi A."/>
            <person name="Getino M."/>
            <person name="Pursley I."/>
            <person name="Horton D.L."/>
            <person name="Alikhan N.F."/>
            <person name="Baker D."/>
            <person name="Gharbi K."/>
            <person name="Hall N."/>
            <person name="Watson M."/>
            <person name="Adriaenssens E.M."/>
            <person name="Foster-Nyarko E."/>
            <person name="Jarju S."/>
            <person name="Secka A."/>
            <person name="Antonio M."/>
            <person name="Oren A."/>
            <person name="Chaudhuri R.R."/>
            <person name="La Ragione R."/>
            <person name="Hildebrand F."/>
            <person name="Pallen M.J."/>
        </authorList>
    </citation>
    <scope>NUCLEOTIDE SEQUENCE</scope>
    <source>
        <strain evidence="6">ChiGjej4B4-7305</strain>
    </source>
</reference>
<evidence type="ECO:0000256" key="2">
    <source>
        <dbReference type="ARBA" id="ARBA00022692"/>
    </source>
</evidence>
<gene>
    <name evidence="6" type="ORF">H9815_21100</name>
</gene>
<dbReference type="AlphaFoldDB" id="A0A9D2EIU8"/>
<keyword evidence="4 5" id="KW-0472">Membrane</keyword>
<accession>A0A9D2EIU8</accession>
<dbReference type="PANTHER" id="PTHR33514:SF15">
    <property type="entry name" value="COBALT TRANSPORT PROTEIN"/>
    <property type="match status" value="1"/>
</dbReference>
<organism evidence="6 7">
    <name type="scientific">Candidatus Ruania gallistercoris</name>
    <dbReference type="NCBI Taxonomy" id="2838746"/>
    <lineage>
        <taxon>Bacteria</taxon>
        <taxon>Bacillati</taxon>
        <taxon>Actinomycetota</taxon>
        <taxon>Actinomycetes</taxon>
        <taxon>Micrococcales</taxon>
        <taxon>Ruaniaceae</taxon>
        <taxon>Ruania</taxon>
    </lineage>
</organism>
<comment type="caution">
    <text evidence="6">The sequence shown here is derived from an EMBL/GenBank/DDBJ whole genome shotgun (WGS) entry which is preliminary data.</text>
</comment>
<keyword evidence="2 5" id="KW-0812">Transmembrane</keyword>
<evidence type="ECO:0000256" key="1">
    <source>
        <dbReference type="ARBA" id="ARBA00004141"/>
    </source>
</evidence>
<feature type="transmembrane region" description="Helical" evidence="5">
    <location>
        <begin position="262"/>
        <end position="283"/>
    </location>
</feature>
<protein>
    <recommendedName>
        <fullName evidence="8">Energy-coupling factor transporter transmembrane protein EcfT</fullName>
    </recommendedName>
</protein>
<feature type="transmembrane region" description="Helical" evidence="5">
    <location>
        <begin position="121"/>
        <end position="145"/>
    </location>
</feature>
<keyword evidence="3 5" id="KW-1133">Transmembrane helix</keyword>
<name>A0A9D2EIU8_9MICO</name>
<evidence type="ECO:0000256" key="4">
    <source>
        <dbReference type="ARBA" id="ARBA00023136"/>
    </source>
</evidence>